<dbReference type="PANTHER" id="PTHR30408">
    <property type="entry name" value="TYPE-1 RESTRICTION ENZYME ECOKI SPECIFICITY PROTEIN"/>
    <property type="match status" value="1"/>
</dbReference>
<dbReference type="PANTHER" id="PTHR30408:SF12">
    <property type="entry name" value="TYPE I RESTRICTION ENZYME MJAVIII SPECIFICITY SUBUNIT"/>
    <property type="match status" value="1"/>
</dbReference>
<accession>A0A923N094</accession>
<dbReference type="RefSeq" id="WP_187017046.1">
    <property type="nucleotide sequence ID" value="NZ_JACRUK010000003.1"/>
</dbReference>
<keyword evidence="3" id="KW-0238">DNA-binding</keyword>
<name>A0A923N094_9FLAO</name>
<dbReference type="InterPro" id="IPR044946">
    <property type="entry name" value="Restrct_endonuc_typeI_TRD_sf"/>
</dbReference>
<dbReference type="GO" id="GO:0003677">
    <property type="term" value="F:DNA binding"/>
    <property type="evidence" value="ECO:0007669"/>
    <property type="project" value="UniProtKB-KW"/>
</dbReference>
<dbReference type="InterPro" id="IPR000055">
    <property type="entry name" value="Restrct_endonuc_typeI_TRD"/>
</dbReference>
<organism evidence="5 6">
    <name type="scientific">Flavobacterium muglaense</name>
    <dbReference type="NCBI Taxonomy" id="2764716"/>
    <lineage>
        <taxon>Bacteria</taxon>
        <taxon>Pseudomonadati</taxon>
        <taxon>Bacteroidota</taxon>
        <taxon>Flavobacteriia</taxon>
        <taxon>Flavobacteriales</taxon>
        <taxon>Flavobacteriaceae</taxon>
        <taxon>Flavobacterium</taxon>
    </lineage>
</organism>
<keyword evidence="5" id="KW-0540">Nuclease</keyword>
<dbReference type="InterPro" id="IPR052021">
    <property type="entry name" value="Type-I_RS_S_subunit"/>
</dbReference>
<dbReference type="GO" id="GO:0004519">
    <property type="term" value="F:endonuclease activity"/>
    <property type="evidence" value="ECO:0007669"/>
    <property type="project" value="UniProtKB-KW"/>
</dbReference>
<sequence>MQKALKKYDQYKNSGVEWLGEIPEHWEVKRFKHIFSEKKKETNVELNCGSISFGKVVYKDDEKVPESTKRSYQVLSKGDFLINPLNLNYDLISLRIALSDKDVVVSSGYIILNENLKLDKNYYKWLLHIFDVVYMKTLGSGVRQTLSFTHIANSELVFPKIEEQTAIANFLYDKTTKIDQAIGIKQKQIELLKERRQILIHKAVTRGLDEDVKLKDSGVEWIGEIPEHWEVNKLFGLCNFIRGNSTFSKDELLCNGDYVALQYGKTYKVDEINDSYSFYVNDEFYKETQLVKYDDTILISTSETIEDLGHSAYYNRNDIGLIGGEQILLNPNNKKINGHYLYFYSKLFSKELRKYATGIKVFRFNVNNLKTIYLSIPSLSEQKQIVEYIETATIKIATAISLKEQEIEKLKEYKMSLIDGVVTGKVRVF</sequence>
<dbReference type="EMBL" id="JACRUL010000003">
    <property type="protein sequence ID" value="MBC5843353.1"/>
    <property type="molecule type" value="Genomic_DNA"/>
</dbReference>
<dbReference type="AlphaFoldDB" id="A0A923N094"/>
<keyword evidence="5" id="KW-0255">Endonuclease</keyword>
<reference evidence="5 6" key="1">
    <citation type="submission" date="2020-08" db="EMBL/GenBank/DDBJ databases">
        <title>Description of novel Flavobacterium F-392 isolate.</title>
        <authorList>
            <person name="Saticioglu I.B."/>
            <person name="Duman M."/>
            <person name="Altun S."/>
        </authorList>
    </citation>
    <scope>NUCLEOTIDE SEQUENCE [LARGE SCALE GENOMIC DNA]</scope>
    <source>
        <strain evidence="5 6">F-392</strain>
    </source>
</reference>
<dbReference type="Gene3D" id="3.90.220.20">
    <property type="entry name" value="DNA methylase specificity domains"/>
    <property type="match status" value="2"/>
</dbReference>
<evidence type="ECO:0000259" key="4">
    <source>
        <dbReference type="Pfam" id="PF01420"/>
    </source>
</evidence>
<evidence type="ECO:0000313" key="6">
    <source>
        <dbReference type="Proteomes" id="UP000641454"/>
    </source>
</evidence>
<comment type="caution">
    <text evidence="5">The sequence shown here is derived from an EMBL/GenBank/DDBJ whole genome shotgun (WGS) entry which is preliminary data.</text>
</comment>
<evidence type="ECO:0000256" key="2">
    <source>
        <dbReference type="ARBA" id="ARBA00022747"/>
    </source>
</evidence>
<evidence type="ECO:0000256" key="1">
    <source>
        <dbReference type="ARBA" id="ARBA00010923"/>
    </source>
</evidence>
<proteinExistence type="inferred from homology"/>
<evidence type="ECO:0000313" key="5">
    <source>
        <dbReference type="EMBL" id="MBC5843353.1"/>
    </source>
</evidence>
<keyword evidence="5" id="KW-0378">Hydrolase</keyword>
<gene>
    <name evidence="5" type="ORF">H8R25_02735</name>
</gene>
<feature type="domain" description="Type I restriction modification DNA specificity" evidence="4">
    <location>
        <begin position="226"/>
        <end position="398"/>
    </location>
</feature>
<dbReference type="Proteomes" id="UP000641454">
    <property type="component" value="Unassembled WGS sequence"/>
</dbReference>
<evidence type="ECO:0000256" key="3">
    <source>
        <dbReference type="ARBA" id="ARBA00023125"/>
    </source>
</evidence>
<protein>
    <submittedName>
        <fullName evidence="5">Restriction endonuclease subunit S</fullName>
    </submittedName>
</protein>
<dbReference type="Gene3D" id="1.10.287.1120">
    <property type="entry name" value="Bipartite methylase S protein"/>
    <property type="match status" value="1"/>
</dbReference>
<comment type="similarity">
    <text evidence="1">Belongs to the type-I restriction system S methylase family.</text>
</comment>
<feature type="domain" description="Type I restriction modification DNA specificity" evidence="4">
    <location>
        <begin position="24"/>
        <end position="183"/>
    </location>
</feature>
<dbReference type="SUPFAM" id="SSF116734">
    <property type="entry name" value="DNA methylase specificity domain"/>
    <property type="match status" value="2"/>
</dbReference>
<dbReference type="Pfam" id="PF01420">
    <property type="entry name" value="Methylase_S"/>
    <property type="match status" value="2"/>
</dbReference>
<dbReference type="GO" id="GO:0009307">
    <property type="term" value="P:DNA restriction-modification system"/>
    <property type="evidence" value="ECO:0007669"/>
    <property type="project" value="UniProtKB-KW"/>
</dbReference>
<keyword evidence="6" id="KW-1185">Reference proteome</keyword>
<keyword evidence="2" id="KW-0680">Restriction system</keyword>